<accession>Q26980</accession>
<keyword evidence="4 5" id="KW-0539">Nucleus</keyword>
<feature type="DNA-binding region" description="Homeobox" evidence="5">
    <location>
        <begin position="88"/>
        <end position="147"/>
    </location>
</feature>
<feature type="domain" description="Homeobox" evidence="8">
    <location>
        <begin position="86"/>
        <end position="146"/>
    </location>
</feature>
<dbReference type="PROSITE" id="PS50071">
    <property type="entry name" value="HOMEOBOX_2"/>
    <property type="match status" value="1"/>
</dbReference>
<dbReference type="Pfam" id="PF00046">
    <property type="entry name" value="Homeodomain"/>
    <property type="match status" value="1"/>
</dbReference>
<dbReference type="PROSITE" id="PS00027">
    <property type="entry name" value="HOMEOBOX_1"/>
    <property type="match status" value="1"/>
</dbReference>
<reference evidence="9" key="1">
    <citation type="journal article" date="1996" name="Proc. Natl. Acad. Sci. U.S.A.">
        <title>Class 3 Hox genes in insects and the origin of zen.</title>
        <authorList>
            <person name="Falciani F."/>
            <person name="Hausdorf B."/>
            <person name="Schroder R."/>
            <person name="Akam M."/>
            <person name="Tautz D."/>
            <person name="Denell R."/>
            <person name="Brown S."/>
        </authorList>
    </citation>
    <scope>NUCLEOTIDE SEQUENCE</scope>
</reference>
<dbReference type="GO" id="GO:0045944">
    <property type="term" value="P:positive regulation of transcription by RNA polymerase II"/>
    <property type="evidence" value="ECO:0007669"/>
    <property type="project" value="UniProtKB-ARBA"/>
</dbReference>
<dbReference type="GO" id="GO:0000981">
    <property type="term" value="F:DNA-binding transcription factor activity, RNA polymerase II-specific"/>
    <property type="evidence" value="ECO:0007669"/>
    <property type="project" value="InterPro"/>
</dbReference>
<dbReference type="SUPFAM" id="SSF46689">
    <property type="entry name" value="Homeodomain-like"/>
    <property type="match status" value="1"/>
</dbReference>
<evidence type="ECO:0000256" key="7">
    <source>
        <dbReference type="SAM" id="MobiDB-lite"/>
    </source>
</evidence>
<dbReference type="HOGENOM" id="CLU_954182_0_0_1"/>
<dbReference type="PRINTS" id="PR00024">
    <property type="entry name" value="HOMEOBOX"/>
</dbReference>
<evidence type="ECO:0000313" key="9">
    <source>
        <dbReference type="EMBL" id="CAA66399.1"/>
    </source>
</evidence>
<evidence type="ECO:0000256" key="2">
    <source>
        <dbReference type="ARBA" id="ARBA00023125"/>
    </source>
</evidence>
<evidence type="ECO:0000256" key="5">
    <source>
        <dbReference type="PROSITE-ProRule" id="PRU00108"/>
    </source>
</evidence>
<dbReference type="InterPro" id="IPR001356">
    <property type="entry name" value="HD"/>
</dbReference>
<dbReference type="PANTHER" id="PTHR45664:SF12">
    <property type="entry name" value="PANCREAS_DUODENUM HOMEOBOX PROTEIN 1"/>
    <property type="match status" value="1"/>
</dbReference>
<evidence type="ECO:0000259" key="8">
    <source>
        <dbReference type="PROSITE" id="PS50071"/>
    </source>
</evidence>
<comment type="subcellular location">
    <subcellularLocation>
        <location evidence="1 5 6">Nucleus</location>
    </subcellularLocation>
</comment>
<feature type="compositionally biased region" description="Polar residues" evidence="7">
    <location>
        <begin position="149"/>
        <end position="173"/>
    </location>
</feature>
<feature type="region of interest" description="Disordered" evidence="7">
    <location>
        <begin position="143"/>
        <end position="173"/>
    </location>
</feature>
<dbReference type="InterPro" id="IPR009057">
    <property type="entry name" value="Homeodomain-like_sf"/>
</dbReference>
<dbReference type="PANTHER" id="PTHR45664">
    <property type="entry name" value="PROTEIN ZERKNUELLT 1-RELATED"/>
    <property type="match status" value="1"/>
</dbReference>
<dbReference type="EMBL" id="X97819">
    <property type="protein sequence ID" value="CAA66399.1"/>
    <property type="molecule type" value="mRNA"/>
</dbReference>
<keyword evidence="2 5" id="KW-0238">DNA-binding</keyword>
<protein>
    <submittedName>
        <fullName evidence="9">ZEN Tc</fullName>
    </submittedName>
</protein>
<dbReference type="Gene3D" id="1.10.10.60">
    <property type="entry name" value="Homeodomain-like"/>
    <property type="match status" value="1"/>
</dbReference>
<sequence>SQCKLHFDEMSYSQFENQAVLQSYNFLQEKTTYEYYENNQALPPITYPPSDWNCPQYNAPPYMSSVLQLPTVTEIQETQPQRTKPTAGKRARTAYTSAQLVELEREFHHGKYLSRPRRIQIAENLNLSERQIKIWFQNRRMKHKKEQMNKVSTPRSSPAETASSLSPQSVASTASSADHQIVDRLLSHAPIDSANQWYSQTIDNSYQFCDNLQYSFDNQCSGTIDWALPNKRTVFIRKGGTAKASMCPSLL</sequence>
<proteinExistence type="evidence at transcript level"/>
<gene>
    <name evidence="9" type="primary">zen Tc</name>
</gene>
<evidence type="ECO:0000256" key="1">
    <source>
        <dbReference type="ARBA" id="ARBA00004123"/>
    </source>
</evidence>
<organism evidence="9">
    <name type="scientific">Tribolium castaneum</name>
    <name type="common">Red flour beetle</name>
    <dbReference type="NCBI Taxonomy" id="7070"/>
    <lineage>
        <taxon>Eukaryota</taxon>
        <taxon>Metazoa</taxon>
        <taxon>Ecdysozoa</taxon>
        <taxon>Arthropoda</taxon>
        <taxon>Hexapoda</taxon>
        <taxon>Insecta</taxon>
        <taxon>Pterygota</taxon>
        <taxon>Neoptera</taxon>
        <taxon>Endopterygota</taxon>
        <taxon>Coleoptera</taxon>
        <taxon>Polyphaga</taxon>
        <taxon>Cucujiformia</taxon>
        <taxon>Tenebrionidae</taxon>
        <taxon>Tenebrionidae incertae sedis</taxon>
        <taxon>Tribolium</taxon>
    </lineage>
</organism>
<evidence type="ECO:0000256" key="4">
    <source>
        <dbReference type="ARBA" id="ARBA00023242"/>
    </source>
</evidence>
<keyword evidence="3 5" id="KW-0371">Homeobox</keyword>
<dbReference type="InterPro" id="IPR020479">
    <property type="entry name" value="HD_metazoa"/>
</dbReference>
<dbReference type="CDD" id="cd00086">
    <property type="entry name" value="homeodomain"/>
    <property type="match status" value="1"/>
</dbReference>
<dbReference type="SMART" id="SM00389">
    <property type="entry name" value="HOX"/>
    <property type="match status" value="1"/>
</dbReference>
<evidence type="ECO:0000256" key="6">
    <source>
        <dbReference type="RuleBase" id="RU000682"/>
    </source>
</evidence>
<feature type="non-terminal residue" evidence="9">
    <location>
        <position position="1"/>
    </location>
</feature>
<evidence type="ECO:0000256" key="3">
    <source>
        <dbReference type="ARBA" id="ARBA00023155"/>
    </source>
</evidence>
<dbReference type="AlphaFoldDB" id="Q26980"/>
<dbReference type="InterPro" id="IPR017970">
    <property type="entry name" value="Homeobox_CS"/>
</dbReference>
<dbReference type="GO" id="GO:0005634">
    <property type="term" value="C:nucleus"/>
    <property type="evidence" value="ECO:0007669"/>
    <property type="project" value="UniProtKB-SubCell"/>
</dbReference>
<name>Q26980_TRICA</name>
<dbReference type="GO" id="GO:0043565">
    <property type="term" value="F:sequence-specific DNA binding"/>
    <property type="evidence" value="ECO:0007669"/>
    <property type="project" value="UniProtKB-ARBA"/>
</dbReference>